<dbReference type="PANTHER" id="PTHR34187">
    <property type="entry name" value="FGR18P"/>
    <property type="match status" value="1"/>
</dbReference>
<gene>
    <name evidence="8" type="ORF">GRQ65_13965</name>
</gene>
<dbReference type="InterPro" id="IPR052053">
    <property type="entry name" value="IM_YidH-like"/>
</dbReference>
<name>A0A6L7ET57_9ACTN</name>
<keyword evidence="2" id="KW-1003">Cell membrane</keyword>
<keyword evidence="9" id="KW-1185">Reference proteome</keyword>
<accession>A0A6L7ET57</accession>
<protein>
    <submittedName>
        <fullName evidence="8">DUF202 domain-containing protein</fullName>
    </submittedName>
</protein>
<evidence type="ECO:0000313" key="9">
    <source>
        <dbReference type="Proteomes" id="UP000473325"/>
    </source>
</evidence>
<evidence type="ECO:0000256" key="4">
    <source>
        <dbReference type="ARBA" id="ARBA00022989"/>
    </source>
</evidence>
<dbReference type="RefSeq" id="WP_160878584.1">
    <property type="nucleotide sequence ID" value="NZ_WUEK01000008.1"/>
</dbReference>
<dbReference type="EMBL" id="WUEK01000008">
    <property type="protein sequence ID" value="MXG90657.1"/>
    <property type="molecule type" value="Genomic_DNA"/>
</dbReference>
<evidence type="ECO:0000313" key="8">
    <source>
        <dbReference type="EMBL" id="MXG90657.1"/>
    </source>
</evidence>
<sequence>MDDQGAGRPAWPAWVYGGGQDPDVRFSLANERTFLAWVRTSMALLAGGVALDAVDLDGPRGLQTLLAVVLVLLGLGGAAVAWVRWAMTQRAMRRREPLPGTRALAVFALVLIVVAAGLVVLVL</sequence>
<comment type="caution">
    <text evidence="8">The sequence shown here is derived from an EMBL/GenBank/DDBJ whole genome shotgun (WGS) entry which is preliminary data.</text>
</comment>
<dbReference type="InterPro" id="IPR003807">
    <property type="entry name" value="DUF202"/>
</dbReference>
<feature type="transmembrane region" description="Helical" evidence="6">
    <location>
        <begin position="34"/>
        <end position="51"/>
    </location>
</feature>
<feature type="transmembrane region" description="Helical" evidence="6">
    <location>
        <begin position="63"/>
        <end position="83"/>
    </location>
</feature>
<reference evidence="8 9" key="1">
    <citation type="submission" date="2019-12" db="EMBL/GenBank/DDBJ databases">
        <authorList>
            <person name="Kun Z."/>
        </authorList>
    </citation>
    <scope>NUCLEOTIDE SEQUENCE [LARGE SCALE GENOMIC DNA]</scope>
    <source>
        <strain evidence="8 9">YIM 123512</strain>
    </source>
</reference>
<evidence type="ECO:0000256" key="6">
    <source>
        <dbReference type="SAM" id="Phobius"/>
    </source>
</evidence>
<dbReference type="GO" id="GO:0005886">
    <property type="term" value="C:plasma membrane"/>
    <property type="evidence" value="ECO:0007669"/>
    <property type="project" value="UniProtKB-SubCell"/>
</dbReference>
<evidence type="ECO:0000256" key="5">
    <source>
        <dbReference type="ARBA" id="ARBA00023136"/>
    </source>
</evidence>
<organism evidence="8 9">
    <name type="scientific">Nocardioides flavescens</name>
    <dbReference type="NCBI Taxonomy" id="2691959"/>
    <lineage>
        <taxon>Bacteria</taxon>
        <taxon>Bacillati</taxon>
        <taxon>Actinomycetota</taxon>
        <taxon>Actinomycetes</taxon>
        <taxon>Propionibacteriales</taxon>
        <taxon>Nocardioidaceae</taxon>
        <taxon>Nocardioides</taxon>
    </lineage>
</organism>
<dbReference type="Pfam" id="PF02656">
    <property type="entry name" value="DUF202"/>
    <property type="match status" value="1"/>
</dbReference>
<keyword evidence="5 6" id="KW-0472">Membrane</keyword>
<dbReference type="PANTHER" id="PTHR34187:SF2">
    <property type="entry name" value="DUF202 DOMAIN-CONTAINING PROTEIN"/>
    <property type="match status" value="1"/>
</dbReference>
<evidence type="ECO:0000259" key="7">
    <source>
        <dbReference type="Pfam" id="PF02656"/>
    </source>
</evidence>
<keyword evidence="4 6" id="KW-1133">Transmembrane helix</keyword>
<feature type="transmembrane region" description="Helical" evidence="6">
    <location>
        <begin position="103"/>
        <end position="122"/>
    </location>
</feature>
<comment type="subcellular location">
    <subcellularLocation>
        <location evidence="1">Cell membrane</location>
        <topology evidence="1">Multi-pass membrane protein</topology>
    </subcellularLocation>
</comment>
<proteinExistence type="predicted"/>
<dbReference type="AlphaFoldDB" id="A0A6L7ET57"/>
<evidence type="ECO:0000256" key="1">
    <source>
        <dbReference type="ARBA" id="ARBA00004651"/>
    </source>
</evidence>
<feature type="domain" description="DUF202" evidence="7">
    <location>
        <begin position="25"/>
        <end position="91"/>
    </location>
</feature>
<evidence type="ECO:0000256" key="2">
    <source>
        <dbReference type="ARBA" id="ARBA00022475"/>
    </source>
</evidence>
<keyword evidence="3 6" id="KW-0812">Transmembrane</keyword>
<evidence type="ECO:0000256" key="3">
    <source>
        <dbReference type="ARBA" id="ARBA00022692"/>
    </source>
</evidence>
<dbReference type="Proteomes" id="UP000473325">
    <property type="component" value="Unassembled WGS sequence"/>
</dbReference>